<proteinExistence type="predicted"/>
<keyword evidence="7" id="KW-1185">Reference proteome</keyword>
<dbReference type="PANTHER" id="PTHR43537:SF49">
    <property type="entry name" value="TRANSCRIPTIONAL REGULATORY PROTEIN"/>
    <property type="match status" value="1"/>
</dbReference>
<keyword evidence="2" id="KW-0238">DNA-binding</keyword>
<dbReference type="InterPro" id="IPR008920">
    <property type="entry name" value="TF_FadR/GntR_C"/>
</dbReference>
<dbReference type="InterPro" id="IPR036388">
    <property type="entry name" value="WH-like_DNA-bd_sf"/>
</dbReference>
<comment type="caution">
    <text evidence="6">The sequence shown here is derived from an EMBL/GenBank/DDBJ whole genome shotgun (WGS) entry which is preliminary data.</text>
</comment>
<feature type="domain" description="HTH gntR-type" evidence="5">
    <location>
        <begin position="62"/>
        <end position="129"/>
    </location>
</feature>
<dbReference type="Proteomes" id="UP000249590">
    <property type="component" value="Unassembled WGS sequence"/>
</dbReference>
<evidence type="ECO:0000256" key="3">
    <source>
        <dbReference type="ARBA" id="ARBA00023163"/>
    </source>
</evidence>
<evidence type="ECO:0000256" key="1">
    <source>
        <dbReference type="ARBA" id="ARBA00023015"/>
    </source>
</evidence>
<dbReference type="PROSITE" id="PS50949">
    <property type="entry name" value="HTH_GNTR"/>
    <property type="match status" value="1"/>
</dbReference>
<dbReference type="SUPFAM" id="SSF48008">
    <property type="entry name" value="GntR ligand-binding domain-like"/>
    <property type="match status" value="1"/>
</dbReference>
<protein>
    <submittedName>
        <fullName evidence="6">GntR family transcriptional regulator</fullName>
    </submittedName>
</protein>
<dbReference type="SMART" id="SM00895">
    <property type="entry name" value="FCD"/>
    <property type="match status" value="1"/>
</dbReference>
<dbReference type="CDD" id="cd07377">
    <property type="entry name" value="WHTH_GntR"/>
    <property type="match status" value="1"/>
</dbReference>
<accession>A0A8B2NQN4</accession>
<dbReference type="SUPFAM" id="SSF46785">
    <property type="entry name" value="Winged helix' DNA-binding domain"/>
    <property type="match status" value="1"/>
</dbReference>
<dbReference type="InterPro" id="IPR000524">
    <property type="entry name" value="Tscrpt_reg_HTH_GntR"/>
</dbReference>
<keyword evidence="1" id="KW-0805">Transcription regulation</keyword>
<dbReference type="PANTHER" id="PTHR43537">
    <property type="entry name" value="TRANSCRIPTIONAL REGULATOR, GNTR FAMILY"/>
    <property type="match status" value="1"/>
</dbReference>
<reference evidence="6 7" key="1">
    <citation type="submission" date="2018-05" db="EMBL/GenBank/DDBJ databases">
        <title>Acuticoccus sediminis sp. nov., isolated from deep-sea sediment of Indian Ocean.</title>
        <authorList>
            <person name="Liu X."/>
            <person name="Lai Q."/>
            <person name="Du Y."/>
            <person name="Sun F."/>
            <person name="Zhang X."/>
            <person name="Wang S."/>
            <person name="Shao Z."/>
        </authorList>
    </citation>
    <scope>NUCLEOTIDE SEQUENCE [LARGE SCALE GENOMIC DNA]</scope>
    <source>
        <strain evidence="6 7">PTG4-2</strain>
    </source>
</reference>
<evidence type="ECO:0000313" key="7">
    <source>
        <dbReference type="Proteomes" id="UP000249590"/>
    </source>
</evidence>
<sequence>MRACQACDGRTNVATRLSHVPRTRGEVRRSERKGAPMSDVEAADRQSDGHAGGRPGGDVNRTTLALDLYRELERAIIAGEIQPGERLDEQEIAQRFNVSRTPVREALRLLGASDLVELRGRQGVIVRKIGVSALIEMFQVMAELEALCACLAARRSSAKQTEALHDIQAQLVASAARSPADIEDFYAINQEFHEAIYDASRNAYLANETRQLRNRVAPFRRRVTALPARLEKTVVEHQAIIDAIVARDAETARVAMRDHVSLLGDDLIDLIASFD</sequence>
<evidence type="ECO:0000259" key="5">
    <source>
        <dbReference type="PROSITE" id="PS50949"/>
    </source>
</evidence>
<dbReference type="GO" id="GO:0003700">
    <property type="term" value="F:DNA-binding transcription factor activity"/>
    <property type="evidence" value="ECO:0007669"/>
    <property type="project" value="InterPro"/>
</dbReference>
<keyword evidence="3" id="KW-0804">Transcription</keyword>
<dbReference type="AlphaFoldDB" id="A0A8B2NQN4"/>
<dbReference type="Pfam" id="PF00392">
    <property type="entry name" value="GntR"/>
    <property type="match status" value="1"/>
</dbReference>
<dbReference type="EMBL" id="QHHQ01000002">
    <property type="protein sequence ID" value="RAI02196.1"/>
    <property type="molecule type" value="Genomic_DNA"/>
</dbReference>
<organism evidence="6 7">
    <name type="scientific">Acuticoccus sediminis</name>
    <dbReference type="NCBI Taxonomy" id="2184697"/>
    <lineage>
        <taxon>Bacteria</taxon>
        <taxon>Pseudomonadati</taxon>
        <taxon>Pseudomonadota</taxon>
        <taxon>Alphaproteobacteria</taxon>
        <taxon>Hyphomicrobiales</taxon>
        <taxon>Amorphaceae</taxon>
        <taxon>Acuticoccus</taxon>
    </lineage>
</organism>
<dbReference type="SMART" id="SM00345">
    <property type="entry name" value="HTH_GNTR"/>
    <property type="match status" value="1"/>
</dbReference>
<evidence type="ECO:0000256" key="4">
    <source>
        <dbReference type="SAM" id="MobiDB-lite"/>
    </source>
</evidence>
<evidence type="ECO:0000313" key="6">
    <source>
        <dbReference type="EMBL" id="RAI02196.1"/>
    </source>
</evidence>
<dbReference type="Gene3D" id="1.20.120.530">
    <property type="entry name" value="GntR ligand-binding domain-like"/>
    <property type="match status" value="1"/>
</dbReference>
<dbReference type="InterPro" id="IPR011711">
    <property type="entry name" value="GntR_C"/>
</dbReference>
<dbReference type="Pfam" id="PF07729">
    <property type="entry name" value="FCD"/>
    <property type="match status" value="1"/>
</dbReference>
<gene>
    <name evidence="6" type="ORF">DLJ53_12580</name>
</gene>
<name>A0A8B2NQN4_9HYPH</name>
<dbReference type="InterPro" id="IPR036390">
    <property type="entry name" value="WH_DNA-bd_sf"/>
</dbReference>
<dbReference type="Gene3D" id="1.10.10.10">
    <property type="entry name" value="Winged helix-like DNA-binding domain superfamily/Winged helix DNA-binding domain"/>
    <property type="match status" value="1"/>
</dbReference>
<feature type="region of interest" description="Disordered" evidence="4">
    <location>
        <begin position="17"/>
        <end position="59"/>
    </location>
</feature>
<evidence type="ECO:0000256" key="2">
    <source>
        <dbReference type="ARBA" id="ARBA00023125"/>
    </source>
</evidence>
<dbReference type="OrthoDB" id="7620579at2"/>
<dbReference type="GO" id="GO:0003677">
    <property type="term" value="F:DNA binding"/>
    <property type="evidence" value="ECO:0007669"/>
    <property type="project" value="UniProtKB-KW"/>
</dbReference>
<feature type="compositionally biased region" description="Basic and acidic residues" evidence="4">
    <location>
        <begin position="23"/>
        <end position="34"/>
    </location>
</feature>